<feature type="compositionally biased region" description="Basic and acidic residues" evidence="1">
    <location>
        <begin position="730"/>
        <end position="754"/>
    </location>
</feature>
<feature type="compositionally biased region" description="Basic and acidic residues" evidence="1">
    <location>
        <begin position="301"/>
        <end position="317"/>
    </location>
</feature>
<feature type="compositionally biased region" description="Low complexity" evidence="1">
    <location>
        <begin position="211"/>
        <end position="225"/>
    </location>
</feature>
<feature type="compositionally biased region" description="Low complexity" evidence="1">
    <location>
        <begin position="69"/>
        <end position="80"/>
    </location>
</feature>
<feature type="compositionally biased region" description="Polar residues" evidence="1">
    <location>
        <begin position="463"/>
        <end position="481"/>
    </location>
</feature>
<feature type="compositionally biased region" description="Acidic residues" evidence="1">
    <location>
        <begin position="99"/>
        <end position="114"/>
    </location>
</feature>
<reference evidence="3" key="1">
    <citation type="submission" date="2011-08" db="EMBL/GenBank/DDBJ databases">
        <authorList>
            <person name="Rombauts S."/>
        </authorList>
    </citation>
    <scope>NUCLEOTIDE SEQUENCE</scope>
    <source>
        <strain evidence="3">London</strain>
    </source>
</reference>
<name>T1KT31_TETUR</name>
<feature type="region of interest" description="Disordered" evidence="1">
    <location>
        <begin position="207"/>
        <end position="229"/>
    </location>
</feature>
<feature type="compositionally biased region" description="Polar residues" evidence="1">
    <location>
        <begin position="777"/>
        <end position="798"/>
    </location>
</feature>
<proteinExistence type="predicted"/>
<feature type="region of interest" description="Disordered" evidence="1">
    <location>
        <begin position="263"/>
        <end position="357"/>
    </location>
</feature>
<feature type="compositionally biased region" description="Basic and acidic residues" evidence="1">
    <location>
        <begin position="86"/>
        <end position="98"/>
    </location>
</feature>
<dbReference type="EMBL" id="CAEY01000513">
    <property type="status" value="NOT_ANNOTATED_CDS"/>
    <property type="molecule type" value="Genomic_DNA"/>
</dbReference>
<accession>T1KT31</accession>
<feature type="region of interest" description="Disordered" evidence="1">
    <location>
        <begin position="1"/>
        <end position="23"/>
    </location>
</feature>
<feature type="compositionally biased region" description="Low complexity" evidence="1">
    <location>
        <begin position="289"/>
        <end position="300"/>
    </location>
</feature>
<keyword evidence="3" id="KW-1185">Reference proteome</keyword>
<feature type="region of interest" description="Disordered" evidence="1">
    <location>
        <begin position="449"/>
        <end position="481"/>
    </location>
</feature>
<feature type="region of interest" description="Disordered" evidence="1">
    <location>
        <begin position="730"/>
        <end position="798"/>
    </location>
</feature>
<organism evidence="2 3">
    <name type="scientific">Tetranychus urticae</name>
    <name type="common">Two-spotted spider mite</name>
    <dbReference type="NCBI Taxonomy" id="32264"/>
    <lineage>
        <taxon>Eukaryota</taxon>
        <taxon>Metazoa</taxon>
        <taxon>Ecdysozoa</taxon>
        <taxon>Arthropoda</taxon>
        <taxon>Chelicerata</taxon>
        <taxon>Arachnida</taxon>
        <taxon>Acari</taxon>
        <taxon>Acariformes</taxon>
        <taxon>Trombidiformes</taxon>
        <taxon>Prostigmata</taxon>
        <taxon>Eleutherengona</taxon>
        <taxon>Raphignathae</taxon>
        <taxon>Tetranychoidea</taxon>
        <taxon>Tetranychidae</taxon>
        <taxon>Tetranychus</taxon>
    </lineage>
</organism>
<dbReference type="EnsemblMetazoa" id="tetur20g01740.1">
    <property type="protein sequence ID" value="tetur20g01740.1"/>
    <property type="gene ID" value="tetur20g01740"/>
</dbReference>
<feature type="compositionally biased region" description="Basic and acidic residues" evidence="1">
    <location>
        <begin position="134"/>
        <end position="146"/>
    </location>
</feature>
<reference evidence="2" key="2">
    <citation type="submission" date="2015-06" db="UniProtKB">
        <authorList>
            <consortium name="EnsemblMetazoa"/>
        </authorList>
    </citation>
    <scope>IDENTIFICATION</scope>
</reference>
<feature type="compositionally biased region" description="Polar residues" evidence="1">
    <location>
        <begin position="344"/>
        <end position="357"/>
    </location>
</feature>
<dbReference type="Proteomes" id="UP000015104">
    <property type="component" value="Unassembled WGS sequence"/>
</dbReference>
<dbReference type="AlphaFoldDB" id="T1KT31"/>
<evidence type="ECO:0000313" key="2">
    <source>
        <dbReference type="EnsemblMetazoa" id="tetur20g01740.1"/>
    </source>
</evidence>
<protein>
    <submittedName>
        <fullName evidence="2">Uncharacterized protein</fullName>
    </submittedName>
</protein>
<sequence length="798" mass="89392">MPGIVSPTKKPINGLETYPDENGVTKDDAFLKLLDEGFTVYEKLKIPGLAEADDLLYDYSEKEKGSRVFFPDFPDIPGIPALSKNETGEGKDNGGEKEDTGDEKDDDEEDDGEDEEKKVSNQETEDEENEEEGDGVKEYNKERTTITEDDDNQRKNVKTLNQVIPVDPDAIKMLDKGEPFISQRINVSAEKVPKIMNVETVNSQPKYNYHSNFNTKKSNGNNNGNTEKDKKIVLLSYGGRYGGKPKSLRPLNPDELKQAIRKQDQINTWNPPSYPPPWTVTNHNKNRNNDLNNESNLRNKPSSDKKSHGSVIDKSKMYETLNGNDDDYHRIVVPTTPSEGDEQASPSPINPQSNSVGTDFFEEHLLSLRSRRHRGKRQVIQSSDHSDIQVTPSPLGLAGLYEGPMVIPLNPSLANFDELYRRLLLQQLSLEGDQPLSYIEENSYFIPEGIRSPPPSPSPSASLRNNFLSTPYHSQSSSSVRPSKAPGYCIHSYPGQPFSCKNSLRYNTPIVHKPGVDEPRRLRDIYLGYLENPLVNQQQTHHVHNPFLDSFTNPASSLFHTHSKVHNHHSSDFEQAMRLIPDEPVTYLQPYGSFTLQPHPNAYDTLDPISLNQYHELVNNLHNQIGLGNPSIMSTDIDITSTMHPKLVSQLTTLAANAANSGPSSSSMSDSYHSKFPSNFGSYHSAGKNKKLGLFGKNRIFGSKTDSKIAQFMNKLSEERDKSRKIRDSEYFKGKIKRSSDPNFHDNLNDRSDKLSPSTSPPSLPSTPGTHQIMASVRSNIDSSQHNQTNINGTSKFQ</sequence>
<evidence type="ECO:0000313" key="3">
    <source>
        <dbReference type="Proteomes" id="UP000015104"/>
    </source>
</evidence>
<feature type="compositionally biased region" description="Acidic residues" evidence="1">
    <location>
        <begin position="123"/>
        <end position="133"/>
    </location>
</feature>
<evidence type="ECO:0000256" key="1">
    <source>
        <dbReference type="SAM" id="MobiDB-lite"/>
    </source>
</evidence>
<dbReference type="HOGENOM" id="CLU_352468_0_0_1"/>
<feature type="region of interest" description="Disordered" evidence="1">
    <location>
        <begin position="66"/>
        <end position="154"/>
    </location>
</feature>